<dbReference type="PANTHER" id="PTHR21236">
    <property type="entry name" value="GOLGI MEMBRANE PROTEIN YIP1"/>
    <property type="match status" value="1"/>
</dbReference>
<feature type="compositionally biased region" description="Polar residues" evidence="6">
    <location>
        <begin position="78"/>
        <end position="99"/>
    </location>
</feature>
<dbReference type="GO" id="GO:0006888">
    <property type="term" value="P:endoplasmic reticulum to Golgi vesicle-mediated transport"/>
    <property type="evidence" value="ECO:0007669"/>
    <property type="project" value="InterPro"/>
</dbReference>
<dbReference type="GO" id="GO:0048280">
    <property type="term" value="P:vesicle fusion with Golgi apparatus"/>
    <property type="evidence" value="ECO:0007669"/>
    <property type="project" value="TreeGrafter"/>
</dbReference>
<protein>
    <recommendedName>
        <fullName evidence="10">Protein YIPF</fullName>
    </recommendedName>
</protein>
<feature type="compositionally biased region" description="Polar residues" evidence="6">
    <location>
        <begin position="32"/>
        <end position="58"/>
    </location>
</feature>
<feature type="transmembrane region" description="Helical" evidence="7">
    <location>
        <begin position="471"/>
        <end position="488"/>
    </location>
</feature>
<accession>A0A976M4D1</accession>
<keyword evidence="3 7" id="KW-0812">Transmembrane</keyword>
<feature type="transmembrane region" description="Helical" evidence="7">
    <location>
        <begin position="415"/>
        <end position="432"/>
    </location>
</feature>
<evidence type="ECO:0000256" key="2">
    <source>
        <dbReference type="ARBA" id="ARBA00010596"/>
    </source>
</evidence>
<keyword evidence="5 7" id="KW-0472">Membrane</keyword>
<feature type="region of interest" description="Disordered" evidence="6">
    <location>
        <begin position="1"/>
        <end position="99"/>
    </location>
</feature>
<feature type="compositionally biased region" description="Low complexity" evidence="6">
    <location>
        <begin position="60"/>
        <end position="77"/>
    </location>
</feature>
<evidence type="ECO:0000256" key="3">
    <source>
        <dbReference type="ARBA" id="ARBA00022692"/>
    </source>
</evidence>
<dbReference type="PANTHER" id="PTHR21236:SF2">
    <property type="entry name" value="PROTEIN YIPF"/>
    <property type="match status" value="1"/>
</dbReference>
<comment type="similarity">
    <text evidence="2">Belongs to the YIP1 family.</text>
</comment>
<feature type="compositionally biased region" description="Basic residues" evidence="6">
    <location>
        <begin position="1"/>
        <end position="11"/>
    </location>
</feature>
<proteinExistence type="inferred from homology"/>
<dbReference type="EMBL" id="CP056065">
    <property type="protein sequence ID" value="UKJ88188.1"/>
    <property type="molecule type" value="Genomic_DNA"/>
</dbReference>
<dbReference type="OrthoDB" id="440385at2759"/>
<evidence type="ECO:0000256" key="5">
    <source>
        <dbReference type="ARBA" id="ARBA00023136"/>
    </source>
</evidence>
<comment type="subcellular location">
    <subcellularLocation>
        <location evidence="1">Membrane</location>
        <topology evidence="1">Multi-pass membrane protein</topology>
    </subcellularLocation>
</comment>
<sequence>MTGNLRSRHAFHNTFGGNTSENENEKKFPNQGAESYSNTSSVTHPFQNQSSLQHSSGPVGSAYTATSSIATDSSIGSRTNVSSKSYTHGTNVSSPFPKTYSIPANTTSSPFSATTSVPNPNVVGSHGFQQGTPVSPVLQYGSGYGGYPGEPQNLNAPAAGFATAPSYSAGGCSASASYQGSYSNFGPQTYSNASPGTFSQSQKPQDNSMMYLDGQLNQNTFANQPVASPIIAPTSFNTPGFNPNAVGSNMNANSNTGMGMNANTVNLSNLSRTSHSTLSTHNISQTQIGFSPLPAQLGAQLTKFGEIYNQRLQQSDGDDEVDPPLLDELGINVVDIYNHMVSVMLPKKGNLSFQNYDDLYGPLLIFVAFAVGLMVSGKICFSTIYVLFVFCNLGIYMLFNFLNETYISFSKTVTILGYSLLPLCITPVFGLLSRFIRIVPVLMVYVFVLWSTVSASYLFQVELNLKYGLHFIMYPILLYYVTFANVVIY</sequence>
<evidence type="ECO:0000256" key="6">
    <source>
        <dbReference type="SAM" id="MobiDB-lite"/>
    </source>
</evidence>
<gene>
    <name evidence="8" type="ORF">MACJ_000632</name>
</gene>
<feature type="transmembrane region" description="Helical" evidence="7">
    <location>
        <begin position="384"/>
        <end position="403"/>
    </location>
</feature>
<dbReference type="Proteomes" id="UP000244803">
    <property type="component" value="Chromosome 1"/>
</dbReference>
<evidence type="ECO:0000256" key="7">
    <source>
        <dbReference type="SAM" id="Phobius"/>
    </source>
</evidence>
<name>A0A976M4D1_THEOR</name>
<evidence type="ECO:0000256" key="1">
    <source>
        <dbReference type="ARBA" id="ARBA00004141"/>
    </source>
</evidence>
<dbReference type="AlphaFoldDB" id="A0A976M4D1"/>
<dbReference type="InterPro" id="IPR045231">
    <property type="entry name" value="Yip1/4-like"/>
</dbReference>
<evidence type="ECO:0000313" key="9">
    <source>
        <dbReference type="Proteomes" id="UP000244803"/>
    </source>
</evidence>
<feature type="transmembrane region" description="Helical" evidence="7">
    <location>
        <begin position="359"/>
        <end position="377"/>
    </location>
</feature>
<dbReference type="GO" id="GO:0005802">
    <property type="term" value="C:trans-Golgi network"/>
    <property type="evidence" value="ECO:0007669"/>
    <property type="project" value="TreeGrafter"/>
</dbReference>
<feature type="transmembrane region" description="Helical" evidence="7">
    <location>
        <begin position="439"/>
        <end position="459"/>
    </location>
</feature>
<evidence type="ECO:0000313" key="8">
    <source>
        <dbReference type="EMBL" id="UKJ88188.1"/>
    </source>
</evidence>
<reference evidence="8" key="1">
    <citation type="submission" date="2022-07" db="EMBL/GenBank/DDBJ databases">
        <title>Evaluation of T. orientalis genome assembly methods using nanopore sequencing and analysis of variation between genomes.</title>
        <authorList>
            <person name="Yam J."/>
            <person name="Micallef M.L."/>
            <person name="Liu M."/>
            <person name="Djordjevic S.P."/>
            <person name="Bogema D.R."/>
            <person name="Jenkins C."/>
        </authorList>
    </citation>
    <scope>NUCLEOTIDE SEQUENCE</scope>
    <source>
        <strain evidence="8">Fish Creek</strain>
    </source>
</reference>
<dbReference type="GO" id="GO:0016020">
    <property type="term" value="C:membrane"/>
    <property type="evidence" value="ECO:0007669"/>
    <property type="project" value="UniProtKB-SubCell"/>
</dbReference>
<keyword evidence="4 7" id="KW-1133">Transmembrane helix</keyword>
<evidence type="ECO:0008006" key="10">
    <source>
        <dbReference type="Google" id="ProtNLM"/>
    </source>
</evidence>
<organism evidence="8 9">
    <name type="scientific">Theileria orientalis</name>
    <dbReference type="NCBI Taxonomy" id="68886"/>
    <lineage>
        <taxon>Eukaryota</taxon>
        <taxon>Sar</taxon>
        <taxon>Alveolata</taxon>
        <taxon>Apicomplexa</taxon>
        <taxon>Aconoidasida</taxon>
        <taxon>Piroplasmida</taxon>
        <taxon>Theileriidae</taxon>
        <taxon>Theileria</taxon>
    </lineage>
</organism>
<evidence type="ECO:0000256" key="4">
    <source>
        <dbReference type="ARBA" id="ARBA00022989"/>
    </source>
</evidence>